<dbReference type="PANTHER" id="PTHR42711:SF5">
    <property type="entry name" value="ABC TRANSPORTER ATP-BINDING PROTEIN NATA"/>
    <property type="match status" value="1"/>
</dbReference>
<comment type="similarity">
    <text evidence="1">Belongs to the ABC transporter superfamily.</text>
</comment>
<dbReference type="InterPro" id="IPR027417">
    <property type="entry name" value="P-loop_NTPase"/>
</dbReference>
<evidence type="ECO:0000256" key="2">
    <source>
        <dbReference type="ARBA" id="ARBA00022448"/>
    </source>
</evidence>
<evidence type="ECO:0000313" key="6">
    <source>
        <dbReference type="EMBL" id="TMQ63165.1"/>
    </source>
</evidence>
<dbReference type="GO" id="GO:0016887">
    <property type="term" value="F:ATP hydrolysis activity"/>
    <property type="evidence" value="ECO:0007669"/>
    <property type="project" value="InterPro"/>
</dbReference>
<proteinExistence type="inferred from homology"/>
<dbReference type="InterPro" id="IPR003439">
    <property type="entry name" value="ABC_transporter-like_ATP-bd"/>
</dbReference>
<dbReference type="GO" id="GO:0005524">
    <property type="term" value="F:ATP binding"/>
    <property type="evidence" value="ECO:0007669"/>
    <property type="project" value="UniProtKB-KW"/>
</dbReference>
<gene>
    <name evidence="6" type="ORF">E6K79_11010</name>
</gene>
<dbReference type="Gene3D" id="3.40.50.300">
    <property type="entry name" value="P-loop containing nucleotide triphosphate hydrolases"/>
    <property type="match status" value="1"/>
</dbReference>
<keyword evidence="3" id="KW-0547">Nucleotide-binding</keyword>
<dbReference type="AlphaFoldDB" id="A0A538THR0"/>
<reference evidence="6 7" key="1">
    <citation type="journal article" date="2019" name="Nat. Microbiol.">
        <title>Mediterranean grassland soil C-N compound turnover is dependent on rainfall and depth, and is mediated by genomically divergent microorganisms.</title>
        <authorList>
            <person name="Diamond S."/>
            <person name="Andeer P.F."/>
            <person name="Li Z."/>
            <person name="Crits-Christoph A."/>
            <person name="Burstein D."/>
            <person name="Anantharaman K."/>
            <person name="Lane K.R."/>
            <person name="Thomas B.C."/>
            <person name="Pan C."/>
            <person name="Northen T.R."/>
            <person name="Banfield J.F."/>
        </authorList>
    </citation>
    <scope>NUCLEOTIDE SEQUENCE [LARGE SCALE GENOMIC DNA]</scope>
    <source>
        <strain evidence="6">WS_9</strain>
    </source>
</reference>
<dbReference type="EMBL" id="VBOZ01000033">
    <property type="protein sequence ID" value="TMQ63165.1"/>
    <property type="molecule type" value="Genomic_DNA"/>
</dbReference>
<evidence type="ECO:0000313" key="7">
    <source>
        <dbReference type="Proteomes" id="UP000317691"/>
    </source>
</evidence>
<evidence type="ECO:0000256" key="4">
    <source>
        <dbReference type="ARBA" id="ARBA00022840"/>
    </source>
</evidence>
<keyword evidence="4 6" id="KW-0067">ATP-binding</keyword>
<comment type="caution">
    <text evidence="6">The sequence shown here is derived from an EMBL/GenBank/DDBJ whole genome shotgun (WGS) entry which is preliminary data.</text>
</comment>
<name>A0A538THR0_UNCEI</name>
<dbReference type="SMART" id="SM00382">
    <property type="entry name" value="AAA"/>
    <property type="match status" value="1"/>
</dbReference>
<dbReference type="Pfam" id="PF00005">
    <property type="entry name" value="ABC_tran"/>
    <property type="match status" value="1"/>
</dbReference>
<evidence type="ECO:0000259" key="5">
    <source>
        <dbReference type="PROSITE" id="PS50893"/>
    </source>
</evidence>
<evidence type="ECO:0000256" key="1">
    <source>
        <dbReference type="ARBA" id="ARBA00005417"/>
    </source>
</evidence>
<feature type="domain" description="ABC transporter" evidence="5">
    <location>
        <begin position="2"/>
        <end position="237"/>
    </location>
</feature>
<dbReference type="PROSITE" id="PS50893">
    <property type="entry name" value="ABC_TRANSPORTER_2"/>
    <property type="match status" value="1"/>
</dbReference>
<organism evidence="6 7">
    <name type="scientific">Eiseniibacteriota bacterium</name>
    <dbReference type="NCBI Taxonomy" id="2212470"/>
    <lineage>
        <taxon>Bacteria</taxon>
        <taxon>Candidatus Eiseniibacteriota</taxon>
    </lineage>
</organism>
<keyword evidence="2" id="KW-0813">Transport</keyword>
<dbReference type="PANTHER" id="PTHR42711">
    <property type="entry name" value="ABC TRANSPORTER ATP-BINDING PROTEIN"/>
    <property type="match status" value="1"/>
</dbReference>
<dbReference type="InterPro" id="IPR050763">
    <property type="entry name" value="ABC_transporter_ATP-binding"/>
</dbReference>
<evidence type="ECO:0000256" key="3">
    <source>
        <dbReference type="ARBA" id="ARBA00022741"/>
    </source>
</evidence>
<dbReference type="Proteomes" id="UP000317691">
    <property type="component" value="Unassembled WGS sequence"/>
</dbReference>
<dbReference type="InterPro" id="IPR003593">
    <property type="entry name" value="AAA+_ATPase"/>
</dbReference>
<protein>
    <submittedName>
        <fullName evidence="6">ATP-binding cassette domain-containing protein</fullName>
    </submittedName>
</protein>
<dbReference type="SUPFAM" id="SSF52540">
    <property type="entry name" value="P-loop containing nucleoside triphosphate hydrolases"/>
    <property type="match status" value="1"/>
</dbReference>
<sequence length="248" mass="27205">MIEVQKLLKTFHDRKRGEVAAVQDVSFVCPPGKVFGLLGRNGAGKTTTLRMLATILVPTSGTAKVAGHDILEKPAEVRRSIGYLSGETKLYDRLTGRELLTYFGTLASMTSSSIVARIEELRGPFGLSDFLDKRIGKMSTGMKQRLSISRVVFHDPQVLIFDEPTAGLDVIGARAVLSLIQDLKKKGRTVIFSTHIMTEAERICDEIAIIERGRILAQGSVESLRQKSNQSSLEDVFVEIVGSVDGER</sequence>
<accession>A0A538THR0</accession>